<keyword evidence="1" id="KW-0732">Signal</keyword>
<proteinExistence type="predicted"/>
<evidence type="ECO:0000313" key="3">
    <source>
        <dbReference type="Proteomes" id="UP000800035"/>
    </source>
</evidence>
<reference evidence="2" key="1">
    <citation type="journal article" date="2020" name="Stud. Mycol.">
        <title>101 Dothideomycetes genomes: a test case for predicting lifestyles and emergence of pathogens.</title>
        <authorList>
            <person name="Haridas S."/>
            <person name="Albert R."/>
            <person name="Binder M."/>
            <person name="Bloem J."/>
            <person name="Labutti K."/>
            <person name="Salamov A."/>
            <person name="Andreopoulos B."/>
            <person name="Baker S."/>
            <person name="Barry K."/>
            <person name="Bills G."/>
            <person name="Bluhm B."/>
            <person name="Cannon C."/>
            <person name="Castanera R."/>
            <person name="Culley D."/>
            <person name="Daum C."/>
            <person name="Ezra D."/>
            <person name="Gonzalez J."/>
            <person name="Henrissat B."/>
            <person name="Kuo A."/>
            <person name="Liang C."/>
            <person name="Lipzen A."/>
            <person name="Lutzoni F."/>
            <person name="Magnuson J."/>
            <person name="Mondo S."/>
            <person name="Nolan M."/>
            <person name="Ohm R."/>
            <person name="Pangilinan J."/>
            <person name="Park H.-J."/>
            <person name="Ramirez L."/>
            <person name="Alfaro M."/>
            <person name="Sun H."/>
            <person name="Tritt A."/>
            <person name="Yoshinaga Y."/>
            <person name="Zwiers L.-H."/>
            <person name="Turgeon B."/>
            <person name="Goodwin S."/>
            <person name="Spatafora J."/>
            <person name="Crous P."/>
            <person name="Grigoriev I."/>
        </authorList>
    </citation>
    <scope>NUCLEOTIDE SEQUENCE</scope>
    <source>
        <strain evidence="2">CBS 675.92</strain>
    </source>
</reference>
<evidence type="ECO:0000313" key="2">
    <source>
        <dbReference type="EMBL" id="KAF1954131.1"/>
    </source>
</evidence>
<dbReference type="EMBL" id="ML977000">
    <property type="protein sequence ID" value="KAF1954131.1"/>
    <property type="molecule type" value="Genomic_DNA"/>
</dbReference>
<dbReference type="Proteomes" id="UP000800035">
    <property type="component" value="Unassembled WGS sequence"/>
</dbReference>
<sequence length="68" mass="7156">MRFAIVFSTLLFTLAAALPDPLPQGFSGPCSVEDCGVNHLDCRNKGNLCVGWPSTDPALRKGCTCSVG</sequence>
<gene>
    <name evidence="2" type="ORF">CC80DRAFT_493977</name>
</gene>
<evidence type="ECO:0000256" key="1">
    <source>
        <dbReference type="SAM" id="SignalP"/>
    </source>
</evidence>
<dbReference type="AlphaFoldDB" id="A0A6A5TN76"/>
<organism evidence="2 3">
    <name type="scientific">Byssothecium circinans</name>
    <dbReference type="NCBI Taxonomy" id="147558"/>
    <lineage>
        <taxon>Eukaryota</taxon>
        <taxon>Fungi</taxon>
        <taxon>Dikarya</taxon>
        <taxon>Ascomycota</taxon>
        <taxon>Pezizomycotina</taxon>
        <taxon>Dothideomycetes</taxon>
        <taxon>Pleosporomycetidae</taxon>
        <taxon>Pleosporales</taxon>
        <taxon>Massarineae</taxon>
        <taxon>Massarinaceae</taxon>
        <taxon>Byssothecium</taxon>
    </lineage>
</organism>
<dbReference type="OrthoDB" id="4837440at2759"/>
<accession>A0A6A5TN76</accession>
<keyword evidence="3" id="KW-1185">Reference proteome</keyword>
<evidence type="ECO:0008006" key="4">
    <source>
        <dbReference type="Google" id="ProtNLM"/>
    </source>
</evidence>
<feature type="signal peptide" evidence="1">
    <location>
        <begin position="1"/>
        <end position="17"/>
    </location>
</feature>
<name>A0A6A5TN76_9PLEO</name>
<feature type="chain" id="PRO_5025619663" description="Extracellular membrane protein CFEM domain-containing protein" evidence="1">
    <location>
        <begin position="18"/>
        <end position="68"/>
    </location>
</feature>
<protein>
    <recommendedName>
        <fullName evidence="4">Extracellular membrane protein CFEM domain-containing protein</fullName>
    </recommendedName>
</protein>